<dbReference type="AlphaFoldDB" id="A0A2I0K9B9"/>
<evidence type="ECO:0000313" key="1">
    <source>
        <dbReference type="EMBL" id="PKI65135.1"/>
    </source>
</evidence>
<gene>
    <name evidence="1" type="ORF">CRG98_014449</name>
</gene>
<sequence>PGAHRASPSLSPWTLGAHRLPNVITWSWTASGFAPMNPDFNLIPVVEHLHFGLLAHCGRSMPGPVFTVRIGIPAVEAN</sequence>
<protein>
    <submittedName>
        <fullName evidence="1">Uncharacterized protein</fullName>
    </submittedName>
</protein>
<name>A0A2I0K9B9_PUNGR</name>
<evidence type="ECO:0000313" key="2">
    <source>
        <dbReference type="Proteomes" id="UP000233551"/>
    </source>
</evidence>
<proteinExistence type="predicted"/>
<reference evidence="1 2" key="1">
    <citation type="submission" date="2017-11" db="EMBL/GenBank/DDBJ databases">
        <title>De-novo sequencing of pomegranate (Punica granatum L.) genome.</title>
        <authorList>
            <person name="Akparov Z."/>
            <person name="Amiraslanov A."/>
            <person name="Hajiyeva S."/>
            <person name="Abbasov M."/>
            <person name="Kaur K."/>
            <person name="Hamwieh A."/>
            <person name="Solovyev V."/>
            <person name="Salamov A."/>
            <person name="Braich B."/>
            <person name="Kosarev P."/>
            <person name="Mahmoud A."/>
            <person name="Hajiyev E."/>
            <person name="Babayeva S."/>
            <person name="Izzatullayeva V."/>
            <person name="Mammadov A."/>
            <person name="Mammadov A."/>
            <person name="Sharifova S."/>
            <person name="Ojaghi J."/>
            <person name="Eynullazada K."/>
            <person name="Bayramov B."/>
            <person name="Abdulazimova A."/>
            <person name="Shahmuradov I."/>
        </authorList>
    </citation>
    <scope>NUCLEOTIDE SEQUENCE [LARGE SCALE GENOMIC DNA]</scope>
    <source>
        <strain evidence="2">cv. AG2017</strain>
        <tissue evidence="1">Leaf</tissue>
    </source>
</reference>
<accession>A0A2I0K9B9</accession>
<dbReference type="EMBL" id="PGOL01000769">
    <property type="protein sequence ID" value="PKI65135.1"/>
    <property type="molecule type" value="Genomic_DNA"/>
</dbReference>
<comment type="caution">
    <text evidence="1">The sequence shown here is derived from an EMBL/GenBank/DDBJ whole genome shotgun (WGS) entry which is preliminary data.</text>
</comment>
<feature type="non-terminal residue" evidence="1">
    <location>
        <position position="1"/>
    </location>
</feature>
<organism evidence="1 2">
    <name type="scientific">Punica granatum</name>
    <name type="common">Pomegranate</name>
    <dbReference type="NCBI Taxonomy" id="22663"/>
    <lineage>
        <taxon>Eukaryota</taxon>
        <taxon>Viridiplantae</taxon>
        <taxon>Streptophyta</taxon>
        <taxon>Embryophyta</taxon>
        <taxon>Tracheophyta</taxon>
        <taxon>Spermatophyta</taxon>
        <taxon>Magnoliopsida</taxon>
        <taxon>eudicotyledons</taxon>
        <taxon>Gunneridae</taxon>
        <taxon>Pentapetalae</taxon>
        <taxon>rosids</taxon>
        <taxon>malvids</taxon>
        <taxon>Myrtales</taxon>
        <taxon>Lythraceae</taxon>
        <taxon>Punica</taxon>
    </lineage>
</organism>
<keyword evidence="2" id="KW-1185">Reference proteome</keyword>
<dbReference type="Proteomes" id="UP000233551">
    <property type="component" value="Unassembled WGS sequence"/>
</dbReference>